<dbReference type="EMBL" id="JPVO01000049">
    <property type="protein sequence ID" value="KGR75769.1"/>
    <property type="molecule type" value="Genomic_DNA"/>
</dbReference>
<accession>A0A0A3HTN2</accession>
<keyword evidence="3" id="KW-1185">Reference proteome</keyword>
<dbReference type="Proteomes" id="UP000030408">
    <property type="component" value="Unassembled WGS sequence"/>
</dbReference>
<dbReference type="AlphaFoldDB" id="A0A0A3HTN2"/>
<evidence type="ECO:0008006" key="4">
    <source>
        <dbReference type="Google" id="ProtNLM"/>
    </source>
</evidence>
<dbReference type="OrthoDB" id="2360495at2"/>
<dbReference type="InterPro" id="IPR021683">
    <property type="entry name" value="DUF3267"/>
</dbReference>
<reference evidence="2 3" key="1">
    <citation type="submission" date="2014-02" db="EMBL/GenBank/DDBJ databases">
        <title>Draft genome sequence of Lysinibacillus sinduriensis JCM 15800.</title>
        <authorList>
            <person name="Zhang F."/>
            <person name="Wang G."/>
            <person name="Zhang L."/>
        </authorList>
    </citation>
    <scope>NUCLEOTIDE SEQUENCE [LARGE SCALE GENOMIC DNA]</scope>
    <source>
        <strain evidence="2 3">JCM 15800</strain>
    </source>
</reference>
<dbReference type="STRING" id="1384057.CD33_09710"/>
<protein>
    <recommendedName>
        <fullName evidence="4">Zincin peptidase</fullName>
    </recommendedName>
</protein>
<keyword evidence="1" id="KW-0812">Transmembrane</keyword>
<feature type="transmembrane region" description="Helical" evidence="1">
    <location>
        <begin position="16"/>
        <end position="37"/>
    </location>
</feature>
<feature type="transmembrane region" description="Helical" evidence="1">
    <location>
        <begin position="132"/>
        <end position="153"/>
    </location>
</feature>
<keyword evidence="1" id="KW-0472">Membrane</keyword>
<dbReference type="eggNOG" id="ENOG502ZR52">
    <property type="taxonomic scope" value="Bacteria"/>
</dbReference>
<comment type="caution">
    <text evidence="2">The sequence shown here is derived from an EMBL/GenBank/DDBJ whole genome shotgun (WGS) entry which is preliminary data.</text>
</comment>
<evidence type="ECO:0000313" key="2">
    <source>
        <dbReference type="EMBL" id="KGR75769.1"/>
    </source>
</evidence>
<proteinExistence type="predicted"/>
<sequence>MHCWKTINIKKEYGSTWLTIMAISLFIIVFSLSFLAFGRIHPAFYRDDVFWLFVLSFLLIYPIHKLLHYYSLFEYRKSVKLRMKIEYKFIPIIKMRIKAIIPKKRYVFTLSMPFIVINGLLITIAVTYEEYAHFSCLLLAYHCSICFIDLLFIKNLIRAPKNSVIEETPKGCEILVPSII</sequence>
<gene>
    <name evidence="2" type="ORF">CD33_09710</name>
</gene>
<name>A0A0A3HTN2_9BACL</name>
<evidence type="ECO:0000313" key="3">
    <source>
        <dbReference type="Proteomes" id="UP000030408"/>
    </source>
</evidence>
<keyword evidence="1" id="KW-1133">Transmembrane helix</keyword>
<organism evidence="2 3">
    <name type="scientific">Ureibacillus sinduriensis BLB-1 = JCM 15800</name>
    <dbReference type="NCBI Taxonomy" id="1384057"/>
    <lineage>
        <taxon>Bacteria</taxon>
        <taxon>Bacillati</taxon>
        <taxon>Bacillota</taxon>
        <taxon>Bacilli</taxon>
        <taxon>Bacillales</taxon>
        <taxon>Caryophanaceae</taxon>
        <taxon>Ureibacillus</taxon>
    </lineage>
</organism>
<dbReference type="RefSeq" id="WP_036200296.1">
    <property type="nucleotide sequence ID" value="NZ_AVCY01000007.1"/>
</dbReference>
<feature type="transmembrane region" description="Helical" evidence="1">
    <location>
        <begin position="49"/>
        <end position="73"/>
    </location>
</feature>
<dbReference type="Pfam" id="PF11667">
    <property type="entry name" value="DUF3267"/>
    <property type="match status" value="1"/>
</dbReference>
<feature type="transmembrane region" description="Helical" evidence="1">
    <location>
        <begin position="106"/>
        <end position="126"/>
    </location>
</feature>
<evidence type="ECO:0000256" key="1">
    <source>
        <dbReference type="SAM" id="Phobius"/>
    </source>
</evidence>